<dbReference type="Pfam" id="PF13445">
    <property type="entry name" value="zf-RING_UBOX"/>
    <property type="match status" value="1"/>
</dbReference>
<dbReference type="SUPFAM" id="SSF57850">
    <property type="entry name" value="RING/U-box"/>
    <property type="match status" value="1"/>
</dbReference>
<dbReference type="SMART" id="SM00184">
    <property type="entry name" value="RING"/>
    <property type="match status" value="1"/>
</dbReference>
<dbReference type="InterPro" id="IPR027370">
    <property type="entry name" value="Znf-RING_euk"/>
</dbReference>
<keyword evidence="7" id="KW-1185">Reference proteome</keyword>
<name>A0A836GSA0_9TRYP</name>
<evidence type="ECO:0000256" key="4">
    <source>
        <dbReference type="PROSITE-ProRule" id="PRU00175"/>
    </source>
</evidence>
<dbReference type="InterPro" id="IPR013083">
    <property type="entry name" value="Znf_RING/FYVE/PHD"/>
</dbReference>
<protein>
    <recommendedName>
        <fullName evidence="5">RING-type domain-containing protein</fullName>
    </recommendedName>
</protein>
<dbReference type="SMR" id="A0A836GSA0"/>
<dbReference type="EMBL" id="JAFHLR010000024">
    <property type="protein sequence ID" value="KAG5478029.1"/>
    <property type="molecule type" value="Genomic_DNA"/>
</dbReference>
<dbReference type="AlphaFoldDB" id="A0A836GSA0"/>
<dbReference type="InterPro" id="IPR017907">
    <property type="entry name" value="Znf_RING_CS"/>
</dbReference>
<dbReference type="GO" id="GO:0008270">
    <property type="term" value="F:zinc ion binding"/>
    <property type="evidence" value="ECO:0007669"/>
    <property type="project" value="UniProtKB-KW"/>
</dbReference>
<organism evidence="6 7">
    <name type="scientific">Leishmania orientalis</name>
    <dbReference type="NCBI Taxonomy" id="2249476"/>
    <lineage>
        <taxon>Eukaryota</taxon>
        <taxon>Discoba</taxon>
        <taxon>Euglenozoa</taxon>
        <taxon>Kinetoplastea</taxon>
        <taxon>Metakinetoplastina</taxon>
        <taxon>Trypanosomatida</taxon>
        <taxon>Trypanosomatidae</taxon>
        <taxon>Leishmaniinae</taxon>
        <taxon>Leishmania</taxon>
    </lineage>
</organism>
<keyword evidence="3" id="KW-0862">Zinc</keyword>
<dbReference type="GeneID" id="92361302"/>
<evidence type="ECO:0000256" key="3">
    <source>
        <dbReference type="ARBA" id="ARBA00022833"/>
    </source>
</evidence>
<evidence type="ECO:0000313" key="7">
    <source>
        <dbReference type="Proteomes" id="UP000674143"/>
    </source>
</evidence>
<accession>A0A836GSA0</accession>
<comment type="caution">
    <text evidence="6">The sequence shown here is derived from an EMBL/GenBank/DDBJ whole genome shotgun (WGS) entry which is preliminary data.</text>
</comment>
<dbReference type="RefSeq" id="XP_067062936.1">
    <property type="nucleotide sequence ID" value="XM_067207368.1"/>
</dbReference>
<evidence type="ECO:0000256" key="1">
    <source>
        <dbReference type="ARBA" id="ARBA00022723"/>
    </source>
</evidence>
<proteinExistence type="predicted"/>
<dbReference type="Proteomes" id="UP000674143">
    <property type="component" value="Unassembled WGS sequence"/>
</dbReference>
<dbReference type="PROSITE" id="PS00518">
    <property type="entry name" value="ZF_RING_1"/>
    <property type="match status" value="1"/>
</dbReference>
<evidence type="ECO:0000313" key="6">
    <source>
        <dbReference type="EMBL" id="KAG5478029.1"/>
    </source>
</evidence>
<reference evidence="7" key="2">
    <citation type="journal article" date="2021" name="Sci. Data">
        <title>Chromosome-scale genome sequencing, assembly and annotation of six genomes from subfamily Leishmaniinae.</title>
        <authorList>
            <person name="Almutairi H."/>
            <person name="Urbaniak M.D."/>
            <person name="Bates M.D."/>
            <person name="Jariyapan N."/>
            <person name="Kwakye-Nuako G."/>
            <person name="Thomaz Soccol V."/>
            <person name="Al-Salem W.S."/>
            <person name="Dillon R.J."/>
            <person name="Bates P.A."/>
            <person name="Gatherer D."/>
        </authorList>
    </citation>
    <scope>NUCLEOTIDE SEQUENCE [LARGE SCALE GENOMIC DNA]</scope>
</reference>
<dbReference type="Gene3D" id="3.30.40.10">
    <property type="entry name" value="Zinc/RING finger domain, C3HC4 (zinc finger)"/>
    <property type="match status" value="1"/>
</dbReference>
<dbReference type="PROSITE" id="PS50089">
    <property type="entry name" value="ZF_RING_2"/>
    <property type="match status" value="1"/>
</dbReference>
<evidence type="ECO:0000259" key="5">
    <source>
        <dbReference type="PROSITE" id="PS50089"/>
    </source>
</evidence>
<sequence length="155" mass="17009">MYKSTCTAVHVPLHIECQVCYDTWTNPVQLLKCGHIFCRNCAPPKTMRCAICHSTVSGFAMPSEGVVEASMNVPVLCTSCGWRGTRKASLSHRCDPGLTHSSYTTQPPMTDREWVDFALQRQNCAVMGVVDRTLHHDALPASAAMSPDTVQGIQL</sequence>
<dbReference type="KEGG" id="loi:92361302"/>
<reference evidence="7" key="1">
    <citation type="journal article" date="2021" name="Microbiol. Resour. Announc.">
        <title>LGAAP: Leishmaniinae Genome Assembly and Annotation Pipeline.</title>
        <authorList>
            <person name="Almutairi H."/>
            <person name="Urbaniak M.D."/>
            <person name="Bates M.D."/>
            <person name="Jariyapan N."/>
            <person name="Kwakye-Nuako G."/>
            <person name="Thomaz-Soccol V."/>
            <person name="Al-Salem W.S."/>
            <person name="Dillon R.J."/>
            <person name="Bates P.A."/>
            <person name="Gatherer D."/>
        </authorList>
    </citation>
    <scope>NUCLEOTIDE SEQUENCE [LARGE SCALE GENOMIC DNA]</scope>
</reference>
<keyword evidence="2 4" id="KW-0863">Zinc-finger</keyword>
<keyword evidence="1" id="KW-0479">Metal-binding</keyword>
<evidence type="ECO:0000256" key="2">
    <source>
        <dbReference type="ARBA" id="ARBA00022771"/>
    </source>
</evidence>
<feature type="domain" description="RING-type" evidence="5">
    <location>
        <begin position="17"/>
        <end position="53"/>
    </location>
</feature>
<gene>
    <name evidence="6" type="ORF">LSCM4_05427</name>
</gene>
<dbReference type="InterPro" id="IPR001841">
    <property type="entry name" value="Znf_RING"/>
</dbReference>